<feature type="domain" description="DUF676" evidence="8">
    <location>
        <begin position="68"/>
        <end position="168"/>
    </location>
</feature>
<feature type="compositionally biased region" description="Low complexity" evidence="6">
    <location>
        <begin position="509"/>
        <end position="519"/>
    </location>
</feature>
<evidence type="ECO:0000313" key="9">
    <source>
        <dbReference type="EMBL" id="KAJ5151265.1"/>
    </source>
</evidence>
<feature type="compositionally biased region" description="Low complexity" evidence="6">
    <location>
        <begin position="350"/>
        <end position="363"/>
    </location>
</feature>
<feature type="transmembrane region" description="Helical" evidence="7">
    <location>
        <begin position="1016"/>
        <end position="1038"/>
    </location>
</feature>
<sequence length="1196" mass="137130">MPPPPATGPTRSAWFEHILAAKNTNVDIVAIPPIGAHPHKSWTAHGSNSPWLETELLKRMPRARVLLYNHGELRERDRIDILGQRLLNLLLDERKYDSSRRPIFFLCHSTGGLVAKACLAIASRAEPNQAILTSCHGIAFFATPHQGSTYLSAEEYQTSIQWLLHLEHETPLSLREQFRPRQDGLWHLSNQFKALSADMKVWSFLETIDSTLHILDLESNNVVEFHAPITSIRSGLLGIEHENEFPMGTDHVGTACFQGQESALEAFLTELNDSINVAVELSKNVDNPLHVENEVMVQINGFFEDIALGVSDESPLKMWSTLVSLEDYLARGPSACLRERLKRIQPGGLDDSSVSSFDSRYSSPRVVQGPEEPAHEDKIEHEHDDEENEEEGHNEDHDEEHGEEHYEEKHAGEEHDGHETTSESDDRPSRPPISHSPSYQDYIDPPLQSPTIHITEASVDGFFDRPASESPPPPIQRRRRKTIAQALGLAHVNSHTRNVSDSSSHENSSRPPSSSASPSQQAGFLTIPASTRDRINQNAEAPDIPRSVPRFDRPEPGTEKLLWIHVPYTHTGWVSQVIRRACQDRQEPNFLRKFINDQNWYLNLNRARHREPHARFVRPKCIHSRQMDLSQGTKEGDSADPQLALYTPYLHWDTYRNLIQRRKVVEDRVHQGRSRPVPYRIDKSSLEAKLIWQYLGCEPPIHFRRTLDQFGYPNLRSTIARDDDQMLWKRTRKPARIDDQLREYLEATNDDPEDPEPTEFMDGNVLMVDQLWLWIVDQKTVVTFFPNQEATTSEGKLFEQTNLHSSIYNELNGDLARRFETAGDLAALIMLHATTVLLDKTLHRDLEVLRIFEESISILTESVTKSFKRFRNRGFFNGAADYDRTADGRDMTATQRDTRDRQTARRNRDDLSVLLELRDIEDELSTIMKLLDQQDTVIKSMMKYFDRNGCGKVFLDAAQLRIDEYRTQIGEMKENSHLAQKAVETLLDLKQKQANVDESKMARWQAEETQNQSRSLMVFTIFTVIFLPLSFFTSLFGINAREWSGVPENLSLSAMFEIGAPASFAIITIALLMAFSQKLRQAVTKSFKIGRGFLAEFVSHPIKIIFHWESFKRKVPSVIPAEDSAMRKRFNQYLGYSNPRTQFEEDFWQRRQVERSPLEELERRRRKRVKSMSKANGWGESLAEKVRRVSEGGLNV</sequence>
<dbReference type="PANTHER" id="PTHR47685">
    <property type="entry name" value="MAGNESIUM TRANSPORT PROTEIN CORA"/>
    <property type="match status" value="1"/>
</dbReference>
<comment type="subcellular location">
    <subcellularLocation>
        <location evidence="1">Membrane</location>
        <topology evidence="1">Multi-pass membrane protein</topology>
    </subcellularLocation>
</comment>
<comment type="caution">
    <text evidence="9">The sequence shown here is derived from an EMBL/GenBank/DDBJ whole genome shotgun (WGS) entry which is preliminary data.</text>
</comment>
<dbReference type="GO" id="GO:0017000">
    <property type="term" value="P:antibiotic biosynthetic process"/>
    <property type="evidence" value="ECO:0007669"/>
    <property type="project" value="UniProtKB-ARBA"/>
</dbReference>
<dbReference type="RefSeq" id="XP_056538598.1">
    <property type="nucleotide sequence ID" value="XM_056692641.1"/>
</dbReference>
<feature type="transmembrane region" description="Helical" evidence="7">
    <location>
        <begin position="1050"/>
        <end position="1075"/>
    </location>
</feature>
<evidence type="ECO:0000256" key="1">
    <source>
        <dbReference type="ARBA" id="ARBA00004141"/>
    </source>
</evidence>
<feature type="compositionally biased region" description="Basic and acidic residues" evidence="6">
    <location>
        <begin position="394"/>
        <end position="429"/>
    </location>
</feature>
<dbReference type="SUPFAM" id="SSF144083">
    <property type="entry name" value="Magnesium transport protein CorA, transmembrane region"/>
    <property type="match status" value="1"/>
</dbReference>
<dbReference type="InterPro" id="IPR029058">
    <property type="entry name" value="AB_hydrolase_fold"/>
</dbReference>
<feature type="region of interest" description="Disordered" evidence="6">
    <location>
        <begin position="490"/>
        <end position="552"/>
    </location>
</feature>
<evidence type="ECO:0000256" key="6">
    <source>
        <dbReference type="SAM" id="MobiDB-lite"/>
    </source>
</evidence>
<evidence type="ECO:0000256" key="2">
    <source>
        <dbReference type="ARBA" id="ARBA00007920"/>
    </source>
</evidence>
<dbReference type="InterPro" id="IPR045863">
    <property type="entry name" value="CorA_TM1_TM2"/>
</dbReference>
<keyword evidence="5 7" id="KW-0472">Membrane</keyword>
<organism evidence="9 10">
    <name type="scientific">Penicillium canariense</name>
    <dbReference type="NCBI Taxonomy" id="189055"/>
    <lineage>
        <taxon>Eukaryota</taxon>
        <taxon>Fungi</taxon>
        <taxon>Dikarya</taxon>
        <taxon>Ascomycota</taxon>
        <taxon>Pezizomycotina</taxon>
        <taxon>Eurotiomycetes</taxon>
        <taxon>Eurotiomycetidae</taxon>
        <taxon>Eurotiales</taxon>
        <taxon>Aspergillaceae</taxon>
        <taxon>Penicillium</taxon>
    </lineage>
</organism>
<evidence type="ECO:0000256" key="7">
    <source>
        <dbReference type="SAM" id="Phobius"/>
    </source>
</evidence>
<reference evidence="9" key="2">
    <citation type="journal article" date="2023" name="IMA Fungus">
        <title>Comparative genomic study of the Penicillium genus elucidates a diverse pangenome and 15 lateral gene transfer events.</title>
        <authorList>
            <person name="Petersen C."/>
            <person name="Sorensen T."/>
            <person name="Nielsen M.R."/>
            <person name="Sondergaard T.E."/>
            <person name="Sorensen J.L."/>
            <person name="Fitzpatrick D.A."/>
            <person name="Frisvad J.C."/>
            <person name="Nielsen K.L."/>
        </authorList>
    </citation>
    <scope>NUCLEOTIDE SEQUENCE</scope>
    <source>
        <strain evidence="9">IBT 26290</strain>
    </source>
</reference>
<dbReference type="GO" id="GO:0072330">
    <property type="term" value="P:monocarboxylic acid biosynthetic process"/>
    <property type="evidence" value="ECO:0007669"/>
    <property type="project" value="UniProtKB-ARBA"/>
</dbReference>
<dbReference type="SUPFAM" id="SSF53474">
    <property type="entry name" value="alpha/beta-Hydrolases"/>
    <property type="match status" value="1"/>
</dbReference>
<dbReference type="EMBL" id="JAPQKN010000008">
    <property type="protein sequence ID" value="KAJ5151265.1"/>
    <property type="molecule type" value="Genomic_DNA"/>
</dbReference>
<dbReference type="GO" id="GO:0046873">
    <property type="term" value="F:metal ion transmembrane transporter activity"/>
    <property type="evidence" value="ECO:0007669"/>
    <property type="project" value="InterPro"/>
</dbReference>
<keyword evidence="10" id="KW-1185">Reference proteome</keyword>
<feature type="compositionally biased region" description="Basic and acidic residues" evidence="6">
    <location>
        <begin position="372"/>
        <end position="382"/>
    </location>
</feature>
<dbReference type="GeneID" id="81431817"/>
<comment type="similarity">
    <text evidence="2">Belongs to the putative lipase ROG1 family.</text>
</comment>
<dbReference type="InterPro" id="IPR002523">
    <property type="entry name" value="MgTranspt_CorA/ZnTranspt_ZntB"/>
</dbReference>
<dbReference type="InterPro" id="IPR050829">
    <property type="entry name" value="CorA_MIT"/>
</dbReference>
<evidence type="ECO:0000313" key="10">
    <source>
        <dbReference type="Proteomes" id="UP001149163"/>
    </source>
</evidence>
<dbReference type="AlphaFoldDB" id="A0A9W9LEL0"/>
<gene>
    <name evidence="9" type="ORF">N7482_010517</name>
</gene>
<accession>A0A9W9LEL0</accession>
<evidence type="ECO:0000256" key="5">
    <source>
        <dbReference type="ARBA" id="ARBA00023136"/>
    </source>
</evidence>
<protein>
    <recommendedName>
        <fullName evidence="8">DUF676 domain-containing protein</fullName>
    </recommendedName>
</protein>
<dbReference type="Gene3D" id="3.40.50.1820">
    <property type="entry name" value="alpha/beta hydrolase"/>
    <property type="match status" value="1"/>
</dbReference>
<dbReference type="PANTHER" id="PTHR47685:SF1">
    <property type="entry name" value="MAGNESIUM TRANSPORT PROTEIN CORA"/>
    <property type="match status" value="1"/>
</dbReference>
<feature type="compositionally biased region" description="Acidic residues" evidence="6">
    <location>
        <begin position="383"/>
        <end position="393"/>
    </location>
</feature>
<keyword evidence="4 7" id="KW-1133">Transmembrane helix</keyword>
<dbReference type="InterPro" id="IPR007751">
    <property type="entry name" value="DUF676_lipase-like"/>
</dbReference>
<dbReference type="Proteomes" id="UP001149163">
    <property type="component" value="Unassembled WGS sequence"/>
</dbReference>
<dbReference type="Pfam" id="PF05057">
    <property type="entry name" value="DUF676"/>
    <property type="match status" value="1"/>
</dbReference>
<dbReference type="GO" id="GO:0016020">
    <property type="term" value="C:membrane"/>
    <property type="evidence" value="ECO:0007669"/>
    <property type="project" value="UniProtKB-SubCell"/>
</dbReference>
<evidence type="ECO:0000256" key="4">
    <source>
        <dbReference type="ARBA" id="ARBA00022989"/>
    </source>
</evidence>
<evidence type="ECO:0000256" key="3">
    <source>
        <dbReference type="ARBA" id="ARBA00022692"/>
    </source>
</evidence>
<dbReference type="OrthoDB" id="361039at2759"/>
<feature type="region of interest" description="Disordered" evidence="6">
    <location>
        <begin position="347"/>
        <end position="448"/>
    </location>
</feature>
<evidence type="ECO:0000259" key="8">
    <source>
        <dbReference type="Pfam" id="PF05057"/>
    </source>
</evidence>
<dbReference type="Gene3D" id="1.20.58.340">
    <property type="entry name" value="Magnesium transport protein CorA, transmembrane region"/>
    <property type="match status" value="1"/>
</dbReference>
<reference evidence="9" key="1">
    <citation type="submission" date="2022-11" db="EMBL/GenBank/DDBJ databases">
        <authorList>
            <person name="Petersen C."/>
        </authorList>
    </citation>
    <scope>NUCLEOTIDE SEQUENCE</scope>
    <source>
        <strain evidence="9">IBT 26290</strain>
    </source>
</reference>
<keyword evidence="3 7" id="KW-0812">Transmembrane</keyword>
<dbReference type="Pfam" id="PF01544">
    <property type="entry name" value="CorA"/>
    <property type="match status" value="1"/>
</dbReference>
<proteinExistence type="inferred from homology"/>
<name>A0A9W9LEL0_9EURO</name>